<dbReference type="Proteomes" id="UP001500604">
    <property type="component" value="Unassembled WGS sequence"/>
</dbReference>
<accession>A0ABP8V595</accession>
<sequence>MAKNGIPTSPVPATQHIYIQAGKPHYGASGGIFGRSVKIVQVPIQYVIPITAQNTVIHVPRGWNVQIIQYPVMYYPPMAAPQAALPAYQGQYQQTYTPQKPQQSSGEALRNEYNRLWQQDASISQDHVLETLATYLGPSLQKKGFPAKTLSEAKAVIQDIAQDMALKTVRHVEYFIKDVDSYEQYNSFLSSHTPEASKVSAPIPDTVEDDNLLPQEPKSVASTIKEAEAEDTDISDEALAELEEITYPQTTIEVPETLLFPAVQLTETIPTPWQEQESHAPSHNTATNIPPLPQSTDAVSTVKTSEGNLPDQSSVTALTSNDQETPVDKPIDKTSDQPSPIRTKPKPPPKPKDLAQKAAKATTTVKPPSSKTITADKQPTPHSHEADIKTEKDVRATRTTPVSQREQSTETRPLAGTNTQGTQTQSTSRSQDSQTTKPVQATFSTQTLNGGITRQAVTDTSKQSSTIGTDIEKTNAPSDTDTPTSSPKPQGHRGSAPVTQTGAASVGSIHYENIAALHPNNETGPSLKTENQASLLQPDQANATKTQPQKRPQVPYKSLAVRLKAALINFFRLGSKSDTALTNSEAPSAKSPSSIASSDASDIADLASFEGEHSDDTVDDVESQPGSVDSTDTSEIDSEYDDDEEWDDEWNDELESHTYENISILKEPGNDGNVETAAPSNPYENTNKLHTYENISQLHTYENIDVLNQTGVGDTTVTTAPPLESASHTDENLHILKEPDTTREVLDHDSNDATPDDFIEDDTTDIASQTASIEQHDLAAPPQETPPVYATIDKSRKQPASIASSDSGFGEASPRDIMDDDISLADESGDDLVDIATKERMLQGWGELKVSWNEYKNLYRALSKGADLKNPNDRLANAQAYAKLASQAKPLNEKLQATLVALHKDINTHFQDTDPEALPAWAQHVKQDADTIINEYRKLETLRNRPKNNPPKVR</sequence>
<feature type="compositionally biased region" description="Polar residues" evidence="1">
    <location>
        <begin position="273"/>
        <end position="324"/>
    </location>
</feature>
<keyword evidence="3" id="KW-1185">Reference proteome</keyword>
<name>A0ABP8V595_9GAMM</name>
<feature type="compositionally biased region" description="Polar residues" evidence="1">
    <location>
        <begin position="367"/>
        <end position="381"/>
    </location>
</feature>
<organism evidence="2 3">
    <name type="scientific">Kistimonas scapharcae</name>
    <dbReference type="NCBI Taxonomy" id="1036133"/>
    <lineage>
        <taxon>Bacteria</taxon>
        <taxon>Pseudomonadati</taxon>
        <taxon>Pseudomonadota</taxon>
        <taxon>Gammaproteobacteria</taxon>
        <taxon>Oceanospirillales</taxon>
        <taxon>Endozoicomonadaceae</taxon>
        <taxon>Kistimonas</taxon>
    </lineage>
</organism>
<feature type="compositionally biased region" description="Low complexity" evidence="1">
    <location>
        <begin position="417"/>
        <end position="436"/>
    </location>
</feature>
<feature type="compositionally biased region" description="Polar residues" evidence="1">
    <location>
        <begin position="397"/>
        <end position="406"/>
    </location>
</feature>
<feature type="compositionally biased region" description="Low complexity" evidence="1">
    <location>
        <begin position="584"/>
        <end position="600"/>
    </location>
</feature>
<protein>
    <submittedName>
        <fullName evidence="2">Uncharacterized protein</fullName>
    </submittedName>
</protein>
<comment type="caution">
    <text evidence="2">The sequence shown here is derived from an EMBL/GenBank/DDBJ whole genome shotgun (WGS) entry which is preliminary data.</text>
</comment>
<feature type="region of interest" description="Disordered" evidence="1">
    <location>
        <begin position="793"/>
        <end position="817"/>
    </location>
</feature>
<proteinExistence type="predicted"/>
<feature type="region of interest" description="Disordered" evidence="1">
    <location>
        <begin position="273"/>
        <end position="500"/>
    </location>
</feature>
<feature type="compositionally biased region" description="Basic and acidic residues" evidence="1">
    <location>
        <begin position="326"/>
        <end position="335"/>
    </location>
</feature>
<evidence type="ECO:0000256" key="1">
    <source>
        <dbReference type="SAM" id="MobiDB-lite"/>
    </source>
</evidence>
<dbReference type="EMBL" id="BAABFL010000397">
    <property type="protein sequence ID" value="GAA4650455.1"/>
    <property type="molecule type" value="Genomic_DNA"/>
</dbReference>
<feature type="region of interest" description="Disordered" evidence="1">
    <location>
        <begin position="612"/>
        <end position="647"/>
    </location>
</feature>
<feature type="compositionally biased region" description="Acidic residues" evidence="1">
    <location>
        <begin position="632"/>
        <end position="647"/>
    </location>
</feature>
<feature type="compositionally biased region" description="Polar residues" evidence="1">
    <location>
        <begin position="437"/>
        <end position="468"/>
    </location>
</feature>
<evidence type="ECO:0000313" key="3">
    <source>
        <dbReference type="Proteomes" id="UP001500604"/>
    </source>
</evidence>
<evidence type="ECO:0000313" key="2">
    <source>
        <dbReference type="EMBL" id="GAA4650455.1"/>
    </source>
</evidence>
<gene>
    <name evidence="2" type="ORF">GCM10023116_27380</name>
</gene>
<feature type="region of interest" description="Disordered" evidence="1">
    <location>
        <begin position="580"/>
        <end position="600"/>
    </location>
</feature>
<reference evidence="3" key="1">
    <citation type="journal article" date="2019" name="Int. J. Syst. Evol. Microbiol.">
        <title>The Global Catalogue of Microorganisms (GCM) 10K type strain sequencing project: providing services to taxonomists for standard genome sequencing and annotation.</title>
        <authorList>
            <consortium name="The Broad Institute Genomics Platform"/>
            <consortium name="The Broad Institute Genome Sequencing Center for Infectious Disease"/>
            <person name="Wu L."/>
            <person name="Ma J."/>
        </authorList>
    </citation>
    <scope>NUCLEOTIDE SEQUENCE [LARGE SCALE GENOMIC DNA]</scope>
    <source>
        <strain evidence="3">JCM 17805</strain>
    </source>
</reference>
<feature type="compositionally biased region" description="Low complexity" evidence="1">
    <location>
        <begin position="356"/>
        <end position="366"/>
    </location>
</feature>
<feature type="compositionally biased region" description="Basic and acidic residues" evidence="1">
    <location>
        <begin position="382"/>
        <end position="396"/>
    </location>
</feature>
<feature type="compositionally biased region" description="Polar residues" evidence="1">
    <location>
        <begin position="475"/>
        <end position="488"/>
    </location>
</feature>